<dbReference type="OrthoDB" id="9793819at2"/>
<evidence type="ECO:0000313" key="5">
    <source>
        <dbReference type="Proteomes" id="UP000245461"/>
    </source>
</evidence>
<dbReference type="PANTHER" id="PTHR35561:SF1">
    <property type="entry name" value="RNA 2',3'-CYCLIC PHOSPHODIESTERASE"/>
    <property type="match status" value="1"/>
</dbReference>
<keyword evidence="1 2" id="KW-0378">Hydrolase</keyword>
<dbReference type="RefSeq" id="WP_109906215.1">
    <property type="nucleotide sequence ID" value="NZ_QGLE01000006.1"/>
</dbReference>
<keyword evidence="5" id="KW-1185">Reference proteome</keyword>
<evidence type="ECO:0000256" key="2">
    <source>
        <dbReference type="HAMAP-Rule" id="MF_01940"/>
    </source>
</evidence>
<dbReference type="EMBL" id="QGLE01000006">
    <property type="protein sequence ID" value="PWR22674.1"/>
    <property type="molecule type" value="Genomic_DNA"/>
</dbReference>
<proteinExistence type="inferred from homology"/>
<dbReference type="GO" id="GO:0008664">
    <property type="term" value="F:RNA 2',3'-cyclic 3'-phosphodiesterase activity"/>
    <property type="evidence" value="ECO:0007669"/>
    <property type="project" value="UniProtKB-EC"/>
</dbReference>
<evidence type="ECO:0000313" key="4">
    <source>
        <dbReference type="EMBL" id="PWR22674.1"/>
    </source>
</evidence>
<dbReference type="GO" id="GO:0004113">
    <property type="term" value="F:2',3'-cyclic-nucleotide 3'-phosphodiesterase activity"/>
    <property type="evidence" value="ECO:0007669"/>
    <property type="project" value="InterPro"/>
</dbReference>
<accession>A0A317E8Q9</accession>
<evidence type="ECO:0000256" key="1">
    <source>
        <dbReference type="ARBA" id="ARBA00022801"/>
    </source>
</evidence>
<dbReference type="PANTHER" id="PTHR35561">
    <property type="entry name" value="RNA 2',3'-CYCLIC PHOSPHODIESTERASE"/>
    <property type="match status" value="1"/>
</dbReference>
<feature type="short sequence motif" description="HXTX 2" evidence="2">
    <location>
        <begin position="122"/>
        <end position="125"/>
    </location>
</feature>
<dbReference type="HAMAP" id="MF_01940">
    <property type="entry name" value="RNA_CPDase"/>
    <property type="match status" value="1"/>
</dbReference>
<evidence type="ECO:0000256" key="3">
    <source>
        <dbReference type="SAM" id="SignalP"/>
    </source>
</evidence>
<dbReference type="SUPFAM" id="SSF55144">
    <property type="entry name" value="LigT-like"/>
    <property type="match status" value="1"/>
</dbReference>
<reference evidence="4 5" key="1">
    <citation type="submission" date="2018-05" db="EMBL/GenBank/DDBJ databases">
        <title>Zavarzinia sp. HR-AS.</title>
        <authorList>
            <person name="Lee Y."/>
            <person name="Jeon C.O."/>
        </authorList>
    </citation>
    <scope>NUCLEOTIDE SEQUENCE [LARGE SCALE GENOMIC DNA]</scope>
    <source>
        <strain evidence="4 5">HR-AS</strain>
    </source>
</reference>
<feature type="active site" description="Proton donor" evidence="2">
    <location>
        <position position="37"/>
    </location>
</feature>
<dbReference type="InterPro" id="IPR009097">
    <property type="entry name" value="Cyclic_Pdiesterase"/>
</dbReference>
<comment type="catalytic activity">
    <reaction evidence="2">
        <text>a 3'-end 2',3'-cyclophospho-ribonucleotide-RNA + H2O = a 3'-end 2'-phospho-ribonucleotide-RNA + H(+)</text>
        <dbReference type="Rhea" id="RHEA:11828"/>
        <dbReference type="Rhea" id="RHEA-COMP:10464"/>
        <dbReference type="Rhea" id="RHEA-COMP:17353"/>
        <dbReference type="ChEBI" id="CHEBI:15377"/>
        <dbReference type="ChEBI" id="CHEBI:15378"/>
        <dbReference type="ChEBI" id="CHEBI:83064"/>
        <dbReference type="ChEBI" id="CHEBI:173113"/>
        <dbReference type="EC" id="3.1.4.58"/>
    </reaction>
</comment>
<dbReference type="EC" id="3.1.4.58" evidence="2"/>
<comment type="caution">
    <text evidence="4">The sequence shown here is derived from an EMBL/GenBank/DDBJ whole genome shotgun (WGS) entry which is preliminary data.</text>
</comment>
<dbReference type="Pfam" id="PF13563">
    <property type="entry name" value="2_5_RNA_ligase2"/>
    <property type="match status" value="1"/>
</dbReference>
<organism evidence="4 5">
    <name type="scientific">Zavarzinia aquatilis</name>
    <dbReference type="NCBI Taxonomy" id="2211142"/>
    <lineage>
        <taxon>Bacteria</taxon>
        <taxon>Pseudomonadati</taxon>
        <taxon>Pseudomonadota</taxon>
        <taxon>Alphaproteobacteria</taxon>
        <taxon>Rhodospirillales</taxon>
        <taxon>Zavarziniaceae</taxon>
        <taxon>Zavarzinia</taxon>
    </lineage>
</organism>
<sequence>MIRLFVALPLPPLLRQTLALAGGGIPGARWSPADNLHITLKFIGEVDERVADDIVSALDGVHAPAFEVALRGVGLFESGKGPRLLYAAVVPSPALIDLEKRVEAALARVPGLDIDDRRFVPHVTLARLKAPDAGRLRAFVEGNGGLAPPPWRADRFALYSSVTGGEHPVYTPEEWFDLEEQDGGEDGAWV</sequence>
<feature type="chain" id="PRO_5016266321" description="RNA 2',3'-cyclic phosphodiesterase" evidence="3">
    <location>
        <begin position="22"/>
        <end position="190"/>
    </location>
</feature>
<dbReference type="NCBIfam" id="TIGR02258">
    <property type="entry name" value="2_5_ligase"/>
    <property type="match status" value="1"/>
</dbReference>
<dbReference type="Gene3D" id="3.90.1140.10">
    <property type="entry name" value="Cyclic phosphodiesterase"/>
    <property type="match status" value="1"/>
</dbReference>
<comment type="similarity">
    <text evidence="2">Belongs to the 2H phosphoesterase superfamily. ThpR family.</text>
</comment>
<dbReference type="Proteomes" id="UP000245461">
    <property type="component" value="Unassembled WGS sequence"/>
</dbReference>
<gene>
    <name evidence="4" type="primary">thpR</name>
    <name evidence="4" type="ORF">DKG74_12470</name>
</gene>
<feature type="active site" description="Proton acceptor" evidence="2">
    <location>
        <position position="122"/>
    </location>
</feature>
<dbReference type="AlphaFoldDB" id="A0A317E8Q9"/>
<feature type="signal peptide" evidence="3">
    <location>
        <begin position="1"/>
        <end position="21"/>
    </location>
</feature>
<name>A0A317E8Q9_9PROT</name>
<protein>
    <recommendedName>
        <fullName evidence="2">RNA 2',3'-cyclic phosphodiesterase</fullName>
        <shortName evidence="2">RNA 2',3'-CPDase</shortName>
        <ecNumber evidence="2">3.1.4.58</ecNumber>
    </recommendedName>
</protein>
<feature type="short sequence motif" description="HXTX 1" evidence="2">
    <location>
        <begin position="37"/>
        <end position="40"/>
    </location>
</feature>
<comment type="function">
    <text evidence="2">Hydrolyzes RNA 2',3'-cyclic phosphodiester to an RNA 2'-phosphomonoester.</text>
</comment>
<keyword evidence="3" id="KW-0732">Signal</keyword>
<dbReference type="InterPro" id="IPR004175">
    <property type="entry name" value="RNA_CPDase"/>
</dbReference>